<feature type="compositionally biased region" description="Polar residues" evidence="1">
    <location>
        <begin position="152"/>
        <end position="165"/>
    </location>
</feature>
<feature type="compositionally biased region" description="Low complexity" evidence="1">
    <location>
        <begin position="61"/>
        <end position="76"/>
    </location>
</feature>
<feature type="region of interest" description="Disordered" evidence="1">
    <location>
        <begin position="339"/>
        <end position="372"/>
    </location>
</feature>
<dbReference type="Pfam" id="PF09462">
    <property type="entry name" value="Mus7"/>
    <property type="match status" value="2"/>
</dbReference>
<feature type="region of interest" description="Disordered" evidence="1">
    <location>
        <begin position="57"/>
        <end position="76"/>
    </location>
</feature>
<name>A0A9P6CJL2_9AGAR</name>
<keyword evidence="3" id="KW-1185">Reference proteome</keyword>
<dbReference type="GO" id="GO:0005634">
    <property type="term" value="C:nucleus"/>
    <property type="evidence" value="ECO:0007669"/>
    <property type="project" value="InterPro"/>
</dbReference>
<comment type="caution">
    <text evidence="2">The sequence shown here is derived from an EMBL/GenBank/DDBJ whole genome shotgun (WGS) entry which is preliminary data.</text>
</comment>
<feature type="region of interest" description="Disordered" evidence="1">
    <location>
        <begin position="806"/>
        <end position="855"/>
    </location>
</feature>
<evidence type="ECO:0000313" key="2">
    <source>
        <dbReference type="EMBL" id="KAF9462969.1"/>
    </source>
</evidence>
<feature type="compositionally biased region" description="Basic and acidic residues" evidence="1">
    <location>
        <begin position="356"/>
        <end position="366"/>
    </location>
</feature>
<feature type="region of interest" description="Disordered" evidence="1">
    <location>
        <begin position="608"/>
        <end position="693"/>
    </location>
</feature>
<dbReference type="InterPro" id="IPR019021">
    <property type="entry name" value="Mms22"/>
</dbReference>
<gene>
    <name evidence="2" type="ORF">BDZ94DRAFT_1322260</name>
</gene>
<dbReference type="Proteomes" id="UP000807353">
    <property type="component" value="Unassembled WGS sequence"/>
</dbReference>
<sequence length="1876" mass="209904">MQGDVVETSDAEEEEEIRAAKYIYWKKEAKHEISDRNDVNSPKKRLKLGHFYGVDFETPRSRSSSSPQLSSFLSSSQPLLDPITSSPCILLSNTPKSRSLVPRPHSNPLYASSVQDDSHDFDDDIPFHNIPQDPLLLGPQTSPDVLKLESGVTETSLSSMPSTYSDDSEPRSCRPLALPVCGTLSVDPHSLFGSPSSLSDVELPDTAVPTTPDVEILSPSARLLLSPHSPISLPPPSVSIFANRSILNIPPSPLTPPSDIDNYDPLFDSSPLHNIASITEKNHDGDVDTPSELGVAHIPDQPRYSLRRRGANQLKPYTIENLQYKKALSSNPDAMVKFRSPTRGVRHRSNGTNEDSQEHWEPHTPDENELWEAPQWSRFKKDLQAGPSRIPALGISNEDAGPPMQYSEFLQDLPTTDEEEAKEMKALSKEARKAARERKAREVKEKTHKKKPKSFPLPNGHVITNNLPSRTRGRYSETDVYTSKTELELPPRSASQEKQLDRPLTPSFISNIPSGLHSGSQTELFDQGDWVDLSSERSNIPHNNFMNNVESASEVENGGTNGEYAQRSVSNSGHESDSDPAYDPLDRKRMKVLGRMVPAFMLKHLAKDSTTSKPARKRQPSMTIVSGSDNDSDEEPEIKPGKTRTRWTKQIKGNAEIKGDTESSDEQSSITDSGIEGMVGEHRPASKTSQGRISTEVIVISDSSEDVQDSSDEGVDDETIQAYLDGKMVTKKPRRTGHRAEESLIDWMLSRAQTIGGPKKVKTKKQPLSNIRRRQASSQTKYKMDVITNRGRGMGRERQSKIDFGHQSGFAGRKQPPYQKSASGGDGFGHFRDETPVDSFPQKKTRKEKEKERQVRAKANGVYTFGSNDTQVVTGRRAKGMVTIDIEEDDFNAGPAWCYALPLSNQVASMNPKSPNGLKKLSWPLHTGIIHKPAFHEQELKSYGAATKPPRRKIKRPGDFGVPLLHSGICFATTTFVGKGGLRELCEILSPTTALPTPIATIIHGIEVGPSTSLDDFVGVLRGVLKGLLDFATGLPTLDSTEEAKEWSDSTRVCCQYLSWQLSTWGEKECNNLRGVVQESVLESVFQMQELCLEAHTLDLSTFSLCWFMVELSARLGQTIQHQRPNSLSEAVTLLIHHLLQFDIEKTMTPVCNGSLLDSSTTAGYTAELWVCLFHVLDTHYRMVPDAKQTHPFWVVFQRGLESASSPMNPLAASENIWKGIFSLCALTQFSVHGMTMAKSRLPANWELVVIALKKVSLNPNPVSDVMQPNSQLNKRDIYANLAVRRCVDLSHRWEWSLEQSSNLFNQLADIFRSRKFANLRHETPDYPLFMRNNKWDLNLDYRRGDSAFILFLRLLVKAADYDPMNPTRTPSPRAKKLLSLAIPVGSLAFSKSRPTAIRDLSMLSVRLAAIAVGIHVDPTSHASRIAHARTYVDFSDADDTTRKAVIRGIQYLAALMVTWRVPLGVIADWIRAVAGELVDELRDIPKTNDNLIKRNGLSITVQLLVGCVRHIVGTHQTCSEYPEPALLSSLVRIFFISSLATEAKTLDELRFLIEAMLDARALVVPPPERPRLAPTPNTEIQESQDDYGEFDLDFDDPALLAALGDAQPLSVEQPDLAGKEERMRQAIKTTQSHYLAWRSLNAFVKNAQEHKGDREYFGIVNSWIYCWVGATLMTLDSSSERVSGKIFKLWDPFREALQRDILDRRQRRVDLTVMLCLLKLEPMSYLEIQDRYLKVLMNSLIAMEVDLDCEYISLLLSVDGLRHPLLVGVPCERESEAVDFKVMAGEFEAVSLDILQTILVNLARLCDDISSDRDKYLDLVKGMLSTMRRLSMDERWKSRPGYIDRCRRVVRMVSEHLGDRLPGLAFFVDWERSLV</sequence>
<dbReference type="PANTHER" id="PTHR28122:SF1">
    <property type="entry name" value="E3 UBIQUITIN-PROTEIN LIGASE SUBSTRATE RECEPTOR MMS22"/>
    <property type="match status" value="1"/>
</dbReference>
<dbReference type="OrthoDB" id="2386201at2759"/>
<dbReference type="EMBL" id="MU150267">
    <property type="protein sequence ID" value="KAF9462969.1"/>
    <property type="molecule type" value="Genomic_DNA"/>
</dbReference>
<feature type="region of interest" description="Disordered" evidence="1">
    <location>
        <begin position="151"/>
        <end position="172"/>
    </location>
</feature>
<organism evidence="2 3">
    <name type="scientific">Collybia nuda</name>
    <dbReference type="NCBI Taxonomy" id="64659"/>
    <lineage>
        <taxon>Eukaryota</taxon>
        <taxon>Fungi</taxon>
        <taxon>Dikarya</taxon>
        <taxon>Basidiomycota</taxon>
        <taxon>Agaricomycotina</taxon>
        <taxon>Agaricomycetes</taxon>
        <taxon>Agaricomycetidae</taxon>
        <taxon>Agaricales</taxon>
        <taxon>Tricholomatineae</taxon>
        <taxon>Clitocybaceae</taxon>
        <taxon>Collybia</taxon>
    </lineage>
</organism>
<dbReference type="GO" id="GO:0000724">
    <property type="term" value="P:double-strand break repair via homologous recombination"/>
    <property type="evidence" value="ECO:0007669"/>
    <property type="project" value="TreeGrafter"/>
</dbReference>
<dbReference type="PANTHER" id="PTHR28122">
    <property type="entry name" value="E3 UBIQUITIN-PROTEIN LIGASE SUBSTRATE RECEPTOR MMS22"/>
    <property type="match status" value="1"/>
</dbReference>
<feature type="compositionally biased region" description="Polar residues" evidence="1">
    <location>
        <begin position="620"/>
        <end position="629"/>
    </location>
</feature>
<evidence type="ECO:0000256" key="1">
    <source>
        <dbReference type="SAM" id="MobiDB-lite"/>
    </source>
</evidence>
<dbReference type="GO" id="GO:0031297">
    <property type="term" value="P:replication fork processing"/>
    <property type="evidence" value="ECO:0007669"/>
    <property type="project" value="InterPro"/>
</dbReference>
<dbReference type="GO" id="GO:0035361">
    <property type="term" value="C:Cul8-RING ubiquitin ligase complex"/>
    <property type="evidence" value="ECO:0007669"/>
    <property type="project" value="TreeGrafter"/>
</dbReference>
<feature type="region of interest" description="Disordered" evidence="1">
    <location>
        <begin position="758"/>
        <end position="780"/>
    </location>
</feature>
<feature type="compositionally biased region" description="Basic residues" evidence="1">
    <location>
        <begin position="759"/>
        <end position="775"/>
    </location>
</feature>
<accession>A0A9P6CJL2</accession>
<protein>
    <submittedName>
        <fullName evidence="2">Mus7/MMS22 family-domain-containing protein</fullName>
    </submittedName>
</protein>
<feature type="region of interest" description="Disordered" evidence="1">
    <location>
        <begin position="553"/>
        <end position="585"/>
    </location>
</feature>
<proteinExistence type="predicted"/>
<feature type="region of interest" description="Disordered" evidence="1">
    <location>
        <begin position="416"/>
        <end position="503"/>
    </location>
</feature>
<evidence type="ECO:0000313" key="3">
    <source>
        <dbReference type="Proteomes" id="UP000807353"/>
    </source>
</evidence>
<feature type="compositionally biased region" description="Basic and acidic residues" evidence="1">
    <location>
        <begin position="422"/>
        <end position="445"/>
    </location>
</feature>
<reference evidence="2" key="1">
    <citation type="submission" date="2020-11" db="EMBL/GenBank/DDBJ databases">
        <authorList>
            <consortium name="DOE Joint Genome Institute"/>
            <person name="Ahrendt S."/>
            <person name="Riley R."/>
            <person name="Andreopoulos W."/>
            <person name="Labutti K."/>
            <person name="Pangilinan J."/>
            <person name="Ruiz-Duenas F.J."/>
            <person name="Barrasa J.M."/>
            <person name="Sanchez-Garcia M."/>
            <person name="Camarero S."/>
            <person name="Miyauchi S."/>
            <person name="Serrano A."/>
            <person name="Linde D."/>
            <person name="Babiker R."/>
            <person name="Drula E."/>
            <person name="Ayuso-Fernandez I."/>
            <person name="Pacheco R."/>
            <person name="Padilla G."/>
            <person name="Ferreira P."/>
            <person name="Barriuso J."/>
            <person name="Kellner H."/>
            <person name="Castanera R."/>
            <person name="Alfaro M."/>
            <person name="Ramirez L."/>
            <person name="Pisabarro A.G."/>
            <person name="Kuo A."/>
            <person name="Tritt A."/>
            <person name="Lipzen A."/>
            <person name="He G."/>
            <person name="Yan M."/>
            <person name="Ng V."/>
            <person name="Cullen D."/>
            <person name="Martin F."/>
            <person name="Rosso M.-N."/>
            <person name="Henrissat B."/>
            <person name="Hibbett D."/>
            <person name="Martinez A.T."/>
            <person name="Grigoriev I.V."/>
        </authorList>
    </citation>
    <scope>NUCLEOTIDE SEQUENCE</scope>
    <source>
        <strain evidence="2">CBS 247.69</strain>
    </source>
</reference>